<organism evidence="2 3">
    <name type="scientific">Canavalia gladiata</name>
    <name type="common">Sword bean</name>
    <name type="synonym">Dolichos gladiatus</name>
    <dbReference type="NCBI Taxonomy" id="3824"/>
    <lineage>
        <taxon>Eukaryota</taxon>
        <taxon>Viridiplantae</taxon>
        <taxon>Streptophyta</taxon>
        <taxon>Embryophyta</taxon>
        <taxon>Tracheophyta</taxon>
        <taxon>Spermatophyta</taxon>
        <taxon>Magnoliopsida</taxon>
        <taxon>eudicotyledons</taxon>
        <taxon>Gunneridae</taxon>
        <taxon>Pentapetalae</taxon>
        <taxon>rosids</taxon>
        <taxon>fabids</taxon>
        <taxon>Fabales</taxon>
        <taxon>Fabaceae</taxon>
        <taxon>Papilionoideae</taxon>
        <taxon>50 kb inversion clade</taxon>
        <taxon>NPAAA clade</taxon>
        <taxon>indigoferoid/millettioid clade</taxon>
        <taxon>Phaseoleae</taxon>
        <taxon>Canavalia</taxon>
    </lineage>
</organism>
<feature type="region of interest" description="Disordered" evidence="1">
    <location>
        <begin position="1"/>
        <end position="32"/>
    </location>
</feature>
<dbReference type="AlphaFoldDB" id="A0AAN9QIN2"/>
<feature type="compositionally biased region" description="Polar residues" evidence="1">
    <location>
        <begin position="12"/>
        <end position="22"/>
    </location>
</feature>
<dbReference type="Proteomes" id="UP001367508">
    <property type="component" value="Unassembled WGS sequence"/>
</dbReference>
<accession>A0AAN9QIN2</accession>
<dbReference type="EMBL" id="JAYMYQ010000004">
    <property type="protein sequence ID" value="KAK7338975.1"/>
    <property type="molecule type" value="Genomic_DNA"/>
</dbReference>
<evidence type="ECO:0000313" key="3">
    <source>
        <dbReference type="Proteomes" id="UP001367508"/>
    </source>
</evidence>
<evidence type="ECO:0000256" key="1">
    <source>
        <dbReference type="SAM" id="MobiDB-lite"/>
    </source>
</evidence>
<name>A0AAN9QIN2_CANGL</name>
<gene>
    <name evidence="2" type="ORF">VNO77_19610</name>
</gene>
<keyword evidence="3" id="KW-1185">Reference proteome</keyword>
<sequence length="109" mass="12169">MAKIKHGLEPMTASNRGITRRSQPLKGPTSVPPRVQPWGLKWASRPWSGRWKSYVAEVAGYIILDMLGGFLRGPYHVWISSMNKTLAAKMAPSPLNLYLIVLLMPLVVN</sequence>
<evidence type="ECO:0000313" key="2">
    <source>
        <dbReference type="EMBL" id="KAK7338975.1"/>
    </source>
</evidence>
<proteinExistence type="predicted"/>
<protein>
    <submittedName>
        <fullName evidence="2">Uncharacterized protein</fullName>
    </submittedName>
</protein>
<reference evidence="2 3" key="1">
    <citation type="submission" date="2024-01" db="EMBL/GenBank/DDBJ databases">
        <title>The genomes of 5 underutilized Papilionoideae crops provide insights into root nodulation and disease resistanc.</title>
        <authorList>
            <person name="Jiang F."/>
        </authorList>
    </citation>
    <scope>NUCLEOTIDE SEQUENCE [LARGE SCALE GENOMIC DNA]</scope>
    <source>
        <strain evidence="2">LVBAO_FW01</strain>
        <tissue evidence="2">Leaves</tissue>
    </source>
</reference>
<comment type="caution">
    <text evidence="2">The sequence shown here is derived from an EMBL/GenBank/DDBJ whole genome shotgun (WGS) entry which is preliminary data.</text>
</comment>